<organism evidence="1 2">
    <name type="scientific">Cryptolaemus montrouzieri</name>
    <dbReference type="NCBI Taxonomy" id="559131"/>
    <lineage>
        <taxon>Eukaryota</taxon>
        <taxon>Metazoa</taxon>
        <taxon>Ecdysozoa</taxon>
        <taxon>Arthropoda</taxon>
        <taxon>Hexapoda</taxon>
        <taxon>Insecta</taxon>
        <taxon>Pterygota</taxon>
        <taxon>Neoptera</taxon>
        <taxon>Endopterygota</taxon>
        <taxon>Coleoptera</taxon>
        <taxon>Polyphaga</taxon>
        <taxon>Cucujiformia</taxon>
        <taxon>Coccinelloidea</taxon>
        <taxon>Coccinellidae</taxon>
        <taxon>Scymninae</taxon>
        <taxon>Scymnini</taxon>
        <taxon>Cryptolaemus</taxon>
    </lineage>
</organism>
<sequence>MQKKLHGKHPKELKTDYIDEIASNRWLVSGELFAETEGLAITIQDQVVSTRNNRKHIIKQNIHDSCRRCFCPSETVFHILSSCSVLASTDYLERHNAVANIIRFNLGIKHDLIPKRKKNLQMNLRLFVEMTNITFILIKQFYATDICCLATRLKKCGK</sequence>
<evidence type="ECO:0000313" key="1">
    <source>
        <dbReference type="EMBL" id="KAL3286787.1"/>
    </source>
</evidence>
<keyword evidence="2" id="KW-1185">Reference proteome</keyword>
<dbReference type="PANTHER" id="PTHR35450">
    <property type="entry name" value="REVERSE TRANSCRIPTASE DOMAIN-CONTAINING PROTEIN"/>
    <property type="match status" value="1"/>
</dbReference>
<dbReference type="PANTHER" id="PTHR35450:SF2">
    <property type="entry name" value="REVERSE TRANSCRIPTASE DOMAIN-CONTAINING PROTEIN"/>
    <property type="match status" value="1"/>
</dbReference>
<proteinExistence type="predicted"/>
<reference evidence="1 2" key="1">
    <citation type="journal article" date="2021" name="BMC Biol.">
        <title>Horizontally acquired antibacterial genes associated with adaptive radiation of ladybird beetles.</title>
        <authorList>
            <person name="Li H.S."/>
            <person name="Tang X.F."/>
            <person name="Huang Y.H."/>
            <person name="Xu Z.Y."/>
            <person name="Chen M.L."/>
            <person name="Du X.Y."/>
            <person name="Qiu B.Y."/>
            <person name="Chen P.T."/>
            <person name="Zhang W."/>
            <person name="Slipinski A."/>
            <person name="Escalona H.E."/>
            <person name="Waterhouse R.M."/>
            <person name="Zwick A."/>
            <person name="Pang H."/>
        </authorList>
    </citation>
    <scope>NUCLEOTIDE SEQUENCE [LARGE SCALE GENOMIC DNA]</scope>
    <source>
        <strain evidence="1">SYSU2018</strain>
    </source>
</reference>
<dbReference type="EMBL" id="JABFTP020000185">
    <property type="protein sequence ID" value="KAL3286787.1"/>
    <property type="molecule type" value="Genomic_DNA"/>
</dbReference>
<gene>
    <name evidence="1" type="ORF">HHI36_001281</name>
</gene>
<comment type="caution">
    <text evidence="1">The sequence shown here is derived from an EMBL/GenBank/DDBJ whole genome shotgun (WGS) entry which is preliminary data.</text>
</comment>
<protein>
    <recommendedName>
        <fullName evidence="3">Reverse transcriptase zinc-binding domain-containing protein</fullName>
    </recommendedName>
</protein>
<dbReference type="Proteomes" id="UP001516400">
    <property type="component" value="Unassembled WGS sequence"/>
</dbReference>
<evidence type="ECO:0000313" key="2">
    <source>
        <dbReference type="Proteomes" id="UP001516400"/>
    </source>
</evidence>
<accession>A0ABD2P7R4</accession>
<evidence type="ECO:0008006" key="3">
    <source>
        <dbReference type="Google" id="ProtNLM"/>
    </source>
</evidence>
<dbReference type="AlphaFoldDB" id="A0ABD2P7R4"/>
<name>A0ABD2P7R4_9CUCU</name>